<feature type="region of interest" description="Disordered" evidence="1">
    <location>
        <begin position="1"/>
        <end position="22"/>
    </location>
</feature>
<sequence>MAEPLLEQRSKRTTEVNDEELKRQGLPSLDEQILYSTAWLTVRSIDKLQTPDTSPAVYKSIKGHKNLLHGLQ</sequence>
<dbReference type="Proteomes" id="UP001372834">
    <property type="component" value="Unassembled WGS sequence"/>
</dbReference>
<accession>A0AAN8S330</accession>
<evidence type="ECO:0000256" key="1">
    <source>
        <dbReference type="SAM" id="MobiDB-lite"/>
    </source>
</evidence>
<evidence type="ECO:0000313" key="3">
    <source>
        <dbReference type="Proteomes" id="UP001372834"/>
    </source>
</evidence>
<dbReference type="AlphaFoldDB" id="A0AAN8S330"/>
<organism evidence="2 3">
    <name type="scientific">Polyplax serrata</name>
    <name type="common">Common mouse louse</name>
    <dbReference type="NCBI Taxonomy" id="468196"/>
    <lineage>
        <taxon>Eukaryota</taxon>
        <taxon>Metazoa</taxon>
        <taxon>Ecdysozoa</taxon>
        <taxon>Arthropoda</taxon>
        <taxon>Hexapoda</taxon>
        <taxon>Insecta</taxon>
        <taxon>Pterygota</taxon>
        <taxon>Neoptera</taxon>
        <taxon>Paraneoptera</taxon>
        <taxon>Psocodea</taxon>
        <taxon>Troctomorpha</taxon>
        <taxon>Phthiraptera</taxon>
        <taxon>Anoplura</taxon>
        <taxon>Polyplacidae</taxon>
        <taxon>Polyplax</taxon>
    </lineage>
</organism>
<dbReference type="EMBL" id="JAWJWE010000037">
    <property type="protein sequence ID" value="KAK6625465.1"/>
    <property type="molecule type" value="Genomic_DNA"/>
</dbReference>
<name>A0AAN8S330_POLSC</name>
<proteinExistence type="predicted"/>
<protein>
    <submittedName>
        <fullName evidence="2">Uncharacterized protein</fullName>
    </submittedName>
</protein>
<gene>
    <name evidence="2" type="ORF">RUM43_005763</name>
</gene>
<comment type="caution">
    <text evidence="2">The sequence shown here is derived from an EMBL/GenBank/DDBJ whole genome shotgun (WGS) entry which is preliminary data.</text>
</comment>
<evidence type="ECO:0000313" key="2">
    <source>
        <dbReference type="EMBL" id="KAK6625465.1"/>
    </source>
</evidence>
<reference evidence="2 3" key="1">
    <citation type="submission" date="2023-10" db="EMBL/GenBank/DDBJ databases">
        <title>Genomes of two closely related lineages of the louse Polyplax serrata with different host specificities.</title>
        <authorList>
            <person name="Martinu J."/>
            <person name="Tarabai H."/>
            <person name="Stefka J."/>
            <person name="Hypsa V."/>
        </authorList>
    </citation>
    <scope>NUCLEOTIDE SEQUENCE [LARGE SCALE GENOMIC DNA]</scope>
    <source>
        <strain evidence="2">HR10_N</strain>
    </source>
</reference>